<reference evidence="1 2" key="1">
    <citation type="submission" date="2016-11" db="EMBL/GenBank/DDBJ databases">
        <title>Identification of Bacillus cereus isolated from egg-white.</title>
        <authorList>
            <person name="Soni A."/>
            <person name="Oey I."/>
            <person name="Silcock P."/>
            <person name="Bremer P."/>
        </authorList>
    </citation>
    <scope>NUCLEOTIDE SEQUENCE [LARGE SCALE GENOMIC DNA]</scope>
    <source>
        <strain evidence="1 2">NZAS03</strain>
    </source>
</reference>
<name>A0A1Q4L7U0_BACCE</name>
<proteinExistence type="predicted"/>
<accession>A0A1Q4L7U0</accession>
<dbReference type="AlphaFoldDB" id="A0A1Q4L7U0"/>
<evidence type="ECO:0000313" key="2">
    <source>
        <dbReference type="Proteomes" id="UP000186535"/>
    </source>
</evidence>
<sequence length="118" mass="13502">MSRYESILFHRMTVSRIVSDGREYDSKQVLKEIDTDLPCALVKKNQSKVNETLGRVEIDNVVFIHTLYPGIKAGDTIDVYDPKTKYNLGRYIASQPYPATDREGIHHFEIDLKGEVTV</sequence>
<evidence type="ECO:0000313" key="1">
    <source>
        <dbReference type="EMBL" id="OKA34381.1"/>
    </source>
</evidence>
<protein>
    <submittedName>
        <fullName evidence="1">Uncharacterized protein</fullName>
    </submittedName>
</protein>
<comment type="caution">
    <text evidence="1">The sequence shown here is derived from an EMBL/GenBank/DDBJ whole genome shotgun (WGS) entry which is preliminary data.</text>
</comment>
<gene>
    <name evidence="1" type="ORF">BJR07_22945</name>
</gene>
<dbReference type="Proteomes" id="UP000186535">
    <property type="component" value="Unassembled WGS sequence"/>
</dbReference>
<dbReference type="RefSeq" id="WP_073518404.1">
    <property type="nucleotide sequence ID" value="NZ_MPON01000010.1"/>
</dbReference>
<dbReference type="EMBL" id="MPON01000010">
    <property type="protein sequence ID" value="OKA34381.1"/>
    <property type="molecule type" value="Genomic_DNA"/>
</dbReference>
<organism evidence="1 2">
    <name type="scientific">Bacillus cereus</name>
    <dbReference type="NCBI Taxonomy" id="1396"/>
    <lineage>
        <taxon>Bacteria</taxon>
        <taxon>Bacillati</taxon>
        <taxon>Bacillota</taxon>
        <taxon>Bacilli</taxon>
        <taxon>Bacillales</taxon>
        <taxon>Bacillaceae</taxon>
        <taxon>Bacillus</taxon>
        <taxon>Bacillus cereus group</taxon>
    </lineage>
</organism>